<dbReference type="EMBL" id="UZAN01041216">
    <property type="protein sequence ID" value="VDP72364.1"/>
    <property type="molecule type" value="Genomic_DNA"/>
</dbReference>
<dbReference type="OrthoDB" id="447510at2759"/>
<dbReference type="Gene3D" id="3.40.630.30">
    <property type="match status" value="1"/>
</dbReference>
<dbReference type="GO" id="GO:0005874">
    <property type="term" value="C:microtubule"/>
    <property type="evidence" value="ECO:0007669"/>
    <property type="project" value="InterPro"/>
</dbReference>
<reference evidence="7" key="1">
    <citation type="submission" date="2016-06" db="UniProtKB">
        <authorList>
            <consortium name="WormBaseParasite"/>
        </authorList>
    </citation>
    <scope>IDENTIFICATION</scope>
</reference>
<feature type="region of interest" description="Disordered" evidence="3">
    <location>
        <begin position="155"/>
        <end position="196"/>
    </location>
</feature>
<evidence type="ECO:0000313" key="7">
    <source>
        <dbReference type="WBParaSite" id="ECPE_0000437001-mRNA-1"/>
    </source>
</evidence>
<dbReference type="PANTHER" id="PTHR12327:SF0">
    <property type="entry name" value="ALPHA-TUBULIN N-ACETYLTRANSFERASE 1"/>
    <property type="match status" value="1"/>
</dbReference>
<protein>
    <submittedName>
        <fullName evidence="7">N-acetyltransferase domain-containing protein</fullName>
    </submittedName>
</protein>
<proteinExistence type="predicted"/>
<evidence type="ECO:0000313" key="5">
    <source>
        <dbReference type="EMBL" id="VDP72364.1"/>
    </source>
</evidence>
<name>A0A183ABM3_9TREM</name>
<keyword evidence="2" id="KW-0012">Acyltransferase</keyword>
<dbReference type="PANTHER" id="PTHR12327">
    <property type="entry name" value="ALPHA-TUBULIN N-ACETYLTRANSFERASE 1"/>
    <property type="match status" value="1"/>
</dbReference>
<dbReference type="Pfam" id="PF05301">
    <property type="entry name" value="Acetyltransf_16"/>
    <property type="match status" value="1"/>
</dbReference>
<keyword evidence="6" id="KW-1185">Reference proteome</keyword>
<dbReference type="GO" id="GO:0019799">
    <property type="term" value="F:tubulin N-acetyltransferase activity"/>
    <property type="evidence" value="ECO:0007669"/>
    <property type="project" value="InterPro"/>
</dbReference>
<organism evidence="7">
    <name type="scientific">Echinostoma caproni</name>
    <dbReference type="NCBI Taxonomy" id="27848"/>
    <lineage>
        <taxon>Eukaryota</taxon>
        <taxon>Metazoa</taxon>
        <taxon>Spiralia</taxon>
        <taxon>Lophotrochozoa</taxon>
        <taxon>Platyhelminthes</taxon>
        <taxon>Trematoda</taxon>
        <taxon>Digenea</taxon>
        <taxon>Plagiorchiida</taxon>
        <taxon>Echinostomata</taxon>
        <taxon>Echinostomatoidea</taxon>
        <taxon>Echinostomatidae</taxon>
        <taxon>Echinostoma</taxon>
    </lineage>
</organism>
<dbReference type="Proteomes" id="UP000272942">
    <property type="component" value="Unassembled WGS sequence"/>
</dbReference>
<dbReference type="InterPro" id="IPR007965">
    <property type="entry name" value="GNAT_ATAT"/>
</dbReference>
<evidence type="ECO:0000313" key="6">
    <source>
        <dbReference type="Proteomes" id="UP000272942"/>
    </source>
</evidence>
<evidence type="ECO:0000259" key="4">
    <source>
        <dbReference type="PROSITE" id="PS51730"/>
    </source>
</evidence>
<evidence type="ECO:0000256" key="3">
    <source>
        <dbReference type="SAM" id="MobiDB-lite"/>
    </source>
</evidence>
<dbReference type="WBParaSite" id="ECPE_0000437001-mRNA-1">
    <property type="protein sequence ID" value="ECPE_0000437001-mRNA-1"/>
    <property type="gene ID" value="ECPE_0000437001"/>
</dbReference>
<keyword evidence="1" id="KW-0808">Transferase</keyword>
<feature type="compositionally biased region" description="Basic and acidic residues" evidence="3">
    <location>
        <begin position="155"/>
        <end position="166"/>
    </location>
</feature>
<reference evidence="5 6" key="2">
    <citation type="submission" date="2018-11" db="EMBL/GenBank/DDBJ databases">
        <authorList>
            <consortium name="Pathogen Informatics"/>
        </authorList>
    </citation>
    <scope>NUCLEOTIDE SEQUENCE [LARGE SCALE GENOMIC DNA]</scope>
    <source>
        <strain evidence="5 6">Egypt</strain>
    </source>
</reference>
<dbReference type="PROSITE" id="PS51730">
    <property type="entry name" value="GNAT_ATAT"/>
    <property type="match status" value="1"/>
</dbReference>
<sequence length="196" mass="21724">MTCLSPDMPIFRSGRASNCCTGIAQVIDKMGENSAMEEQVSPRAVAVDSPSSKMLQFLRKHYGLTNPIFASNNYVIFPGFFEQQKLTSNVELSRLSSAEETPAAVLINSPRTISPKQTSPLERSNFTIPHTRVHAMPTKLTVIKPYKDAEELPVIHKPSDNVERPHVSSKGKTNIIVDPSKERNPNEFPKSEVSDT</sequence>
<feature type="domain" description="N-acetyltransferase" evidence="4">
    <location>
        <begin position="1"/>
        <end position="81"/>
    </location>
</feature>
<feature type="compositionally biased region" description="Basic and acidic residues" evidence="3">
    <location>
        <begin position="179"/>
        <end position="196"/>
    </location>
</feature>
<dbReference type="AlphaFoldDB" id="A0A183ABM3"/>
<dbReference type="InterPro" id="IPR038746">
    <property type="entry name" value="Atat"/>
</dbReference>
<gene>
    <name evidence="5" type="ORF">ECPE_LOCUS4358</name>
</gene>
<evidence type="ECO:0000256" key="2">
    <source>
        <dbReference type="ARBA" id="ARBA00023315"/>
    </source>
</evidence>
<evidence type="ECO:0000256" key="1">
    <source>
        <dbReference type="ARBA" id="ARBA00022679"/>
    </source>
</evidence>
<accession>A0A183ABM3</accession>